<dbReference type="RefSeq" id="WP_006912876.1">
    <property type="nucleotide sequence ID" value="NZ_AFNV02000008.1"/>
</dbReference>
<dbReference type="PANTHER" id="PTHR45444">
    <property type="entry name" value="XANTHINE DEHYDROGENASE"/>
    <property type="match status" value="1"/>
</dbReference>
<reference evidence="8 9" key="2">
    <citation type="journal article" date="2013" name="PLoS ONE">
        <title>INDIGO - INtegrated Data Warehouse of MIcrobial GenOmes with Examples from the Red Sea Extremophiles.</title>
        <authorList>
            <person name="Alam I."/>
            <person name="Antunes A."/>
            <person name="Kamau A.A."/>
            <person name="Ba Alawi W."/>
            <person name="Kalkatawi M."/>
            <person name="Stingl U."/>
            <person name="Bajic V.B."/>
        </authorList>
    </citation>
    <scope>NUCLEOTIDE SEQUENCE [LARGE SCALE GENOMIC DNA]</scope>
    <source>
        <strain evidence="8 9">E1L3A</strain>
    </source>
</reference>
<evidence type="ECO:0000313" key="9">
    <source>
        <dbReference type="Proteomes" id="UP000006242"/>
    </source>
</evidence>
<evidence type="ECO:0000259" key="7">
    <source>
        <dbReference type="PROSITE" id="PS51387"/>
    </source>
</evidence>
<dbReference type="InterPro" id="IPR012675">
    <property type="entry name" value="Beta-grasp_dom_sf"/>
</dbReference>
<comment type="caution">
    <text evidence="8">The sequence shown here is derived from an EMBL/GenBank/DDBJ whole genome shotgun (WGS) entry which is preliminary data.</text>
</comment>
<dbReference type="InterPro" id="IPR005107">
    <property type="entry name" value="CO_DH_flav_C"/>
</dbReference>
<dbReference type="SUPFAM" id="SSF54292">
    <property type="entry name" value="2Fe-2S ferredoxin-like"/>
    <property type="match status" value="1"/>
</dbReference>
<accession>U2E796</accession>
<dbReference type="SUPFAM" id="SSF56176">
    <property type="entry name" value="FAD-binding/transporter-associated domain-like"/>
    <property type="match status" value="1"/>
</dbReference>
<dbReference type="InterPro" id="IPR036683">
    <property type="entry name" value="CO_DH_flav_C_dom_sf"/>
</dbReference>
<dbReference type="PROSITE" id="PS51085">
    <property type="entry name" value="2FE2S_FER_2"/>
    <property type="match status" value="1"/>
</dbReference>
<proteinExistence type="predicted"/>
<dbReference type="GO" id="GO:0005506">
    <property type="term" value="F:iron ion binding"/>
    <property type="evidence" value="ECO:0007669"/>
    <property type="project" value="InterPro"/>
</dbReference>
<dbReference type="EMBL" id="AFNV02000008">
    <property type="protein sequence ID" value="ERJ19611.1"/>
    <property type="molecule type" value="Genomic_DNA"/>
</dbReference>
<dbReference type="InterPro" id="IPR016166">
    <property type="entry name" value="FAD-bd_PCMH"/>
</dbReference>
<reference evidence="8 9" key="1">
    <citation type="journal article" date="2011" name="J. Bacteriol.">
        <title>Genome sequence of Salinisphaera shabanensis, a gammaproteobacterium from the harsh, variable environment of the brine-seawater interface of the Shaban Deep in the Red Sea.</title>
        <authorList>
            <person name="Antunes A."/>
            <person name="Alam I."/>
            <person name="Bajic V.B."/>
            <person name="Stingl U."/>
        </authorList>
    </citation>
    <scope>NUCLEOTIDE SEQUENCE [LARGE SCALE GENOMIC DNA]</scope>
    <source>
        <strain evidence="8 9">E1L3A</strain>
    </source>
</reference>
<dbReference type="PANTHER" id="PTHR45444:SF3">
    <property type="entry name" value="XANTHINE DEHYDROGENASE"/>
    <property type="match status" value="1"/>
</dbReference>
<dbReference type="STRING" id="1033802.SSPSH_001381"/>
<dbReference type="Gene3D" id="3.30.465.10">
    <property type="match status" value="1"/>
</dbReference>
<sequence>MSVGIEFLLNAHVEHAHAGPTLALLDYLRDRRRIVGIKEGCHEGDCGACAVLLGRPGADGVWVYRSVTACLVPLADVASCHVITIEGLNRADGAMTAIQRAIVDGYGSQCGYCTPGIVVSFTELALSAQRMPTRDDIRRALGGHLCRCTGYGGLLRAGDLIAEALGALSLPANRSALVAADLLPAWFDTIDTLREGLDPAPALVSEGVPLAGSTDIYTRGPAQAAAPERLRLLSREPVLHGIQDTGDGLRIGAMTTTRELMESPAMAAIVPTVASDLLPVAAQTIRNRSTLGGNIVTGAHNADLATIMLGLDATLEIVGSAGRRELALADFYRDATQVDLAADEIVAALHLRRDPGRRVNFERVSKRSHHDKAIVNTFMACRVVAGRIEYVRLAAAGIGARPQRLRNVEAWLEKRTIDQDTLGGALDRLGVDIAPVDDYQGSARYKRLLLRQLVLAHFLVLFGDAVDMEALTPEVAS</sequence>
<evidence type="ECO:0000256" key="5">
    <source>
        <dbReference type="ARBA" id="ARBA00023004"/>
    </source>
</evidence>
<dbReference type="Pfam" id="PF01799">
    <property type="entry name" value="Fer2_2"/>
    <property type="match status" value="1"/>
</dbReference>
<name>U2E796_9GAMM</name>
<evidence type="ECO:0000256" key="4">
    <source>
        <dbReference type="ARBA" id="ARBA00023002"/>
    </source>
</evidence>
<keyword evidence="5" id="KW-0408">Iron</keyword>
<dbReference type="InterPro" id="IPR016208">
    <property type="entry name" value="Ald_Oxase/xanthine_DH-like"/>
</dbReference>
<dbReference type="GO" id="GO:0071949">
    <property type="term" value="F:FAD binding"/>
    <property type="evidence" value="ECO:0007669"/>
    <property type="project" value="InterPro"/>
</dbReference>
<dbReference type="SUPFAM" id="SSF47741">
    <property type="entry name" value="CO dehydrogenase ISP C-domain like"/>
    <property type="match status" value="1"/>
</dbReference>
<dbReference type="OrthoDB" id="9775084at2"/>
<dbReference type="Gene3D" id="1.10.150.120">
    <property type="entry name" value="[2Fe-2S]-binding domain"/>
    <property type="match status" value="1"/>
</dbReference>
<evidence type="ECO:0000256" key="1">
    <source>
        <dbReference type="ARBA" id="ARBA00022630"/>
    </source>
</evidence>
<dbReference type="InterPro" id="IPR036884">
    <property type="entry name" value="2Fe-2S-bd_dom_sf"/>
</dbReference>
<dbReference type="InterPro" id="IPR016169">
    <property type="entry name" value="FAD-bd_PCMH_sub2"/>
</dbReference>
<dbReference type="GO" id="GO:0051537">
    <property type="term" value="F:2 iron, 2 sulfur cluster binding"/>
    <property type="evidence" value="ECO:0007669"/>
    <property type="project" value="InterPro"/>
</dbReference>
<dbReference type="GO" id="GO:0004854">
    <property type="term" value="F:xanthine dehydrogenase activity"/>
    <property type="evidence" value="ECO:0007669"/>
    <property type="project" value="UniProtKB-EC"/>
</dbReference>
<feature type="domain" description="FAD-binding PCMH-type" evidence="7">
    <location>
        <begin position="175"/>
        <end position="356"/>
    </location>
</feature>
<dbReference type="eggNOG" id="COG4630">
    <property type="taxonomic scope" value="Bacteria"/>
</dbReference>
<dbReference type="InterPro" id="IPR002346">
    <property type="entry name" value="Mopterin_DH_FAD-bd"/>
</dbReference>
<evidence type="ECO:0000259" key="6">
    <source>
        <dbReference type="PROSITE" id="PS51085"/>
    </source>
</evidence>
<dbReference type="InterPro" id="IPR001041">
    <property type="entry name" value="2Fe-2S_ferredoxin-type"/>
</dbReference>
<dbReference type="EC" id="1.17.1.4" evidence="8"/>
<dbReference type="InterPro" id="IPR006058">
    <property type="entry name" value="2Fe2S_fd_BS"/>
</dbReference>
<dbReference type="SMART" id="SM01092">
    <property type="entry name" value="CO_deh_flav_C"/>
    <property type="match status" value="1"/>
</dbReference>
<dbReference type="Gene3D" id="3.30.390.50">
    <property type="entry name" value="CO dehydrogenase flavoprotein, C-terminal domain"/>
    <property type="match status" value="1"/>
</dbReference>
<keyword evidence="2" id="KW-0479">Metal-binding</keyword>
<gene>
    <name evidence="8" type="ORF">SSPSH_001381</name>
</gene>
<dbReference type="PROSITE" id="PS00197">
    <property type="entry name" value="2FE2S_FER_1"/>
    <property type="match status" value="1"/>
</dbReference>
<dbReference type="Proteomes" id="UP000006242">
    <property type="component" value="Unassembled WGS sequence"/>
</dbReference>
<dbReference type="Pfam" id="PF00941">
    <property type="entry name" value="FAD_binding_5"/>
    <property type="match status" value="1"/>
</dbReference>
<dbReference type="Gene3D" id="3.10.20.30">
    <property type="match status" value="1"/>
</dbReference>
<keyword evidence="9" id="KW-1185">Reference proteome</keyword>
<keyword evidence="3" id="KW-0274">FAD</keyword>
<keyword evidence="4 8" id="KW-0560">Oxidoreductase</keyword>
<feature type="domain" description="2Fe-2S ferredoxin-type" evidence="6">
    <location>
        <begin position="3"/>
        <end position="88"/>
    </location>
</feature>
<dbReference type="AlphaFoldDB" id="U2E796"/>
<protein>
    <submittedName>
        <fullName evidence="8">Xanthine dehydrogenase small subunit protein</fullName>
        <ecNumber evidence="8">1.17.1.4</ecNumber>
    </submittedName>
</protein>
<keyword evidence="1" id="KW-0285">Flavoprotein</keyword>
<evidence type="ECO:0000256" key="2">
    <source>
        <dbReference type="ARBA" id="ARBA00022723"/>
    </source>
</evidence>
<dbReference type="InterPro" id="IPR002888">
    <property type="entry name" value="2Fe-2S-bd"/>
</dbReference>
<dbReference type="PROSITE" id="PS51387">
    <property type="entry name" value="FAD_PCMH"/>
    <property type="match status" value="1"/>
</dbReference>
<dbReference type="InterPro" id="IPR036010">
    <property type="entry name" value="2Fe-2S_ferredoxin-like_sf"/>
</dbReference>
<dbReference type="Pfam" id="PF03450">
    <property type="entry name" value="CO_deh_flav_C"/>
    <property type="match status" value="1"/>
</dbReference>
<evidence type="ECO:0000313" key="8">
    <source>
        <dbReference type="EMBL" id="ERJ19611.1"/>
    </source>
</evidence>
<organism evidence="8 9">
    <name type="scientific">Salinisphaera shabanensis E1L3A</name>
    <dbReference type="NCBI Taxonomy" id="1033802"/>
    <lineage>
        <taxon>Bacteria</taxon>
        <taxon>Pseudomonadati</taxon>
        <taxon>Pseudomonadota</taxon>
        <taxon>Gammaproteobacteria</taxon>
        <taxon>Salinisphaerales</taxon>
        <taxon>Salinisphaeraceae</taxon>
        <taxon>Salinisphaera</taxon>
    </lineage>
</organism>
<dbReference type="InterPro" id="IPR036318">
    <property type="entry name" value="FAD-bd_PCMH-like_sf"/>
</dbReference>
<evidence type="ECO:0000256" key="3">
    <source>
        <dbReference type="ARBA" id="ARBA00022827"/>
    </source>
</evidence>
<dbReference type="SUPFAM" id="SSF55447">
    <property type="entry name" value="CO dehydrogenase flavoprotein C-terminal domain-like"/>
    <property type="match status" value="1"/>
</dbReference>